<dbReference type="EMBL" id="ML735302">
    <property type="protein sequence ID" value="KAE8386938.1"/>
    <property type="molecule type" value="Genomic_DNA"/>
</dbReference>
<feature type="region of interest" description="Disordered" evidence="1">
    <location>
        <begin position="28"/>
        <end position="61"/>
    </location>
</feature>
<proteinExistence type="predicted"/>
<protein>
    <submittedName>
        <fullName evidence="2">Uncharacterized protein</fullName>
    </submittedName>
</protein>
<dbReference type="Proteomes" id="UP000326877">
    <property type="component" value="Unassembled WGS sequence"/>
</dbReference>
<sequence length="175" mass="18656">MAVSNPITLHIDTPWAFSSHSCTPHRTSLEQAHDYPNTTSPARDYMLDEGASDLPTKSDIAPLWDSSREHEQKDSAEGFKPEGTDGCSLLHLVAQSNTQTAIDRLGEPITSITFLSTTSEIPQQTFMFSGTVTAAPVSAPLPTTAPTNPITSEGPALCPSVKIILIGIALLLSLV</sequence>
<dbReference type="AlphaFoldDB" id="A0A5N7BZD3"/>
<reference evidence="2" key="1">
    <citation type="submission" date="2019-04" db="EMBL/GenBank/DDBJ databases">
        <title>Friends and foes A comparative genomics studyof 23 Aspergillus species from section Flavi.</title>
        <authorList>
            <consortium name="DOE Joint Genome Institute"/>
            <person name="Kjaerbolling I."/>
            <person name="Vesth T."/>
            <person name="Frisvad J.C."/>
            <person name="Nybo J.L."/>
            <person name="Theobald S."/>
            <person name="Kildgaard S."/>
            <person name="Isbrandt T."/>
            <person name="Kuo A."/>
            <person name="Sato A."/>
            <person name="Lyhne E.K."/>
            <person name="Kogle M.E."/>
            <person name="Wiebenga A."/>
            <person name="Kun R.S."/>
            <person name="Lubbers R.J."/>
            <person name="Makela M.R."/>
            <person name="Barry K."/>
            <person name="Chovatia M."/>
            <person name="Clum A."/>
            <person name="Daum C."/>
            <person name="Haridas S."/>
            <person name="He G."/>
            <person name="LaButti K."/>
            <person name="Lipzen A."/>
            <person name="Mondo S."/>
            <person name="Riley R."/>
            <person name="Salamov A."/>
            <person name="Simmons B.A."/>
            <person name="Magnuson J.K."/>
            <person name="Henrissat B."/>
            <person name="Mortensen U.H."/>
            <person name="Larsen T.O."/>
            <person name="Devries R.P."/>
            <person name="Grigoriev I.V."/>
            <person name="Machida M."/>
            <person name="Baker S.E."/>
            <person name="Andersen M.R."/>
        </authorList>
    </citation>
    <scope>NUCLEOTIDE SEQUENCE [LARGE SCALE GENOMIC DNA]</scope>
    <source>
        <strain evidence="2">IBT 14317</strain>
    </source>
</reference>
<name>A0A5N7BZD3_PETAA</name>
<evidence type="ECO:0000313" key="2">
    <source>
        <dbReference type="EMBL" id="KAE8386938.1"/>
    </source>
</evidence>
<gene>
    <name evidence="2" type="ORF">BDV23DRAFT_186816</name>
</gene>
<organism evidence="2">
    <name type="scientific">Petromyces alliaceus</name>
    <name type="common">Aspergillus alliaceus</name>
    <dbReference type="NCBI Taxonomy" id="209559"/>
    <lineage>
        <taxon>Eukaryota</taxon>
        <taxon>Fungi</taxon>
        <taxon>Dikarya</taxon>
        <taxon>Ascomycota</taxon>
        <taxon>Pezizomycotina</taxon>
        <taxon>Eurotiomycetes</taxon>
        <taxon>Eurotiomycetidae</taxon>
        <taxon>Eurotiales</taxon>
        <taxon>Aspergillaceae</taxon>
        <taxon>Aspergillus</taxon>
        <taxon>Aspergillus subgen. Circumdati</taxon>
    </lineage>
</organism>
<accession>A0A5N7BZD3</accession>
<evidence type="ECO:0000256" key="1">
    <source>
        <dbReference type="SAM" id="MobiDB-lite"/>
    </source>
</evidence>